<dbReference type="EMBL" id="CM044702">
    <property type="protein sequence ID" value="KAI5677539.1"/>
    <property type="molecule type" value="Genomic_DNA"/>
</dbReference>
<organism evidence="1 2">
    <name type="scientific">Catharanthus roseus</name>
    <name type="common">Madagascar periwinkle</name>
    <name type="synonym">Vinca rosea</name>
    <dbReference type="NCBI Taxonomy" id="4058"/>
    <lineage>
        <taxon>Eukaryota</taxon>
        <taxon>Viridiplantae</taxon>
        <taxon>Streptophyta</taxon>
        <taxon>Embryophyta</taxon>
        <taxon>Tracheophyta</taxon>
        <taxon>Spermatophyta</taxon>
        <taxon>Magnoliopsida</taxon>
        <taxon>eudicotyledons</taxon>
        <taxon>Gunneridae</taxon>
        <taxon>Pentapetalae</taxon>
        <taxon>asterids</taxon>
        <taxon>lamiids</taxon>
        <taxon>Gentianales</taxon>
        <taxon>Apocynaceae</taxon>
        <taxon>Rauvolfioideae</taxon>
        <taxon>Vinceae</taxon>
        <taxon>Catharanthinae</taxon>
        <taxon>Catharanthus</taxon>
    </lineage>
</organism>
<sequence length="415" mass="48058">MPPSPNVSLYLYLLLINKGNFRPEMAMFVKKLYIGVGREVREGSFQIITTIIFCFSLAFFIVILSMFINDQFKKNSVYDDLYYPNYNAYSSSSSEYDNSSSADKWKYLIGPKDLWHSMTDEELLWKASMVPQISEYPYNRTPKVAFLFLSRGRLPLGPLWEMFFKGHENLFSIYLHTSPDFNSEPPQSSVFYKRRVPSKEVQWGKSTMIDAERRVIANALLDFSNERFILVSESCIPLFNFTTIYTYLINSNQSYLSTFDDPRPIGRGRYNKRMLPKITLSDWRKGSQWIEINRKLAVKIVSDVTLYPVFKNHCVPPCYMDEHYLPTLVNKICPELTSNRTITWTDWSGGGSHPRSFMRNDVSVGFLDHIRFGFNCSYNGGENISSICHLFARKFHSSTLQPLLNIAPKLFGFGS</sequence>
<accession>A0ACC0BXY4</accession>
<comment type="caution">
    <text evidence="1">The sequence shown here is derived from an EMBL/GenBank/DDBJ whole genome shotgun (WGS) entry which is preliminary data.</text>
</comment>
<evidence type="ECO:0000313" key="2">
    <source>
        <dbReference type="Proteomes" id="UP001060085"/>
    </source>
</evidence>
<dbReference type="Proteomes" id="UP001060085">
    <property type="component" value="Linkage Group LG02"/>
</dbReference>
<proteinExistence type="predicted"/>
<keyword evidence="2" id="KW-1185">Reference proteome</keyword>
<protein>
    <submittedName>
        <fullName evidence="1">Uncharacterized protein</fullName>
    </submittedName>
</protein>
<name>A0ACC0BXY4_CATRO</name>
<reference evidence="2" key="1">
    <citation type="journal article" date="2023" name="Nat. Plants">
        <title>Single-cell RNA sequencing provides a high-resolution roadmap for understanding the multicellular compartmentation of specialized metabolism.</title>
        <authorList>
            <person name="Sun S."/>
            <person name="Shen X."/>
            <person name="Li Y."/>
            <person name="Li Y."/>
            <person name="Wang S."/>
            <person name="Li R."/>
            <person name="Zhang H."/>
            <person name="Shen G."/>
            <person name="Guo B."/>
            <person name="Wei J."/>
            <person name="Xu J."/>
            <person name="St-Pierre B."/>
            <person name="Chen S."/>
            <person name="Sun C."/>
        </authorList>
    </citation>
    <scope>NUCLEOTIDE SEQUENCE [LARGE SCALE GENOMIC DNA]</scope>
</reference>
<evidence type="ECO:0000313" key="1">
    <source>
        <dbReference type="EMBL" id="KAI5677539.1"/>
    </source>
</evidence>
<gene>
    <name evidence="1" type="ORF">M9H77_08489</name>
</gene>